<dbReference type="SUPFAM" id="SSF103657">
    <property type="entry name" value="BAR/IMD domain-like"/>
    <property type="match status" value="1"/>
</dbReference>
<dbReference type="Pfam" id="PF09325">
    <property type="entry name" value="Vps5"/>
    <property type="match status" value="1"/>
</dbReference>
<dbReference type="GO" id="GO:0035091">
    <property type="term" value="F:phosphatidylinositol binding"/>
    <property type="evidence" value="ECO:0007669"/>
    <property type="project" value="InterPro"/>
</dbReference>
<dbReference type="InterPro" id="IPR001683">
    <property type="entry name" value="PX_dom"/>
</dbReference>
<proteinExistence type="predicted"/>
<dbReference type="InterPro" id="IPR036871">
    <property type="entry name" value="PX_dom_sf"/>
</dbReference>
<evidence type="ECO:0000256" key="1">
    <source>
        <dbReference type="SAM" id="MobiDB-lite"/>
    </source>
</evidence>
<dbReference type="PANTHER" id="PTHR10555:SF170">
    <property type="entry name" value="FI18122P1"/>
    <property type="match status" value="1"/>
</dbReference>
<sequence>MASEVMAGDAAPGMVAPFKITVAEPIKNKDGALNSYMSYKVRTETTLEEFDYKDFSAIRRYSDFVWLRGTLLKLMPGTILPPLPEKAVMNRFAPEFVEGRRRSLQRFLNRCAEHPIVNANELFRKFLSEDALASLKTLAADLLAAANPGLKATTSAEGASASAPSGGGTAASASAAAAAAAASTGRFLSSMMSAATASTPALPKSEDDLKIEEITAYANNLEAQMLNVSKHTAILVKRGRDLSKGLFEFGLAFTMLGEHETEVLTGAMAQMGHTADQLSLIAAEQVDKEQLSFEEPILDYIQMLHALKEAINSRQQVRKAYQGAIGDKESKQHVVQRLKDANPVNEAKVEAAEQALIAAEAYETAMQQKLGEVTARTFEEVERFKTTKAEDMRKVVLDYVQLQIEYNKRMEEQWASLLPEIESIKTESPLPASFNAADASAGVGAAAPPPAPSQGALGAAEETVVGV</sequence>
<accession>A0A7S2RL21</accession>
<feature type="domain" description="PX" evidence="2">
    <location>
        <begin position="17"/>
        <end position="133"/>
    </location>
</feature>
<evidence type="ECO:0000259" key="2">
    <source>
        <dbReference type="PROSITE" id="PS50195"/>
    </source>
</evidence>
<gene>
    <name evidence="3" type="ORF">RMAR1173_LOCUS5673</name>
</gene>
<dbReference type="Gene3D" id="1.20.1270.60">
    <property type="entry name" value="Arfaptin homology (AH) domain/BAR domain"/>
    <property type="match status" value="1"/>
</dbReference>
<dbReference type="SMART" id="SM00312">
    <property type="entry name" value="PX"/>
    <property type="match status" value="1"/>
</dbReference>
<protein>
    <recommendedName>
        <fullName evidence="2">PX domain-containing protein</fullName>
    </recommendedName>
</protein>
<dbReference type="Pfam" id="PF00787">
    <property type="entry name" value="PX"/>
    <property type="match status" value="1"/>
</dbReference>
<dbReference type="AlphaFoldDB" id="A0A7S2RL21"/>
<dbReference type="Gene3D" id="3.30.1520.10">
    <property type="entry name" value="Phox-like domain"/>
    <property type="match status" value="1"/>
</dbReference>
<evidence type="ECO:0000313" key="3">
    <source>
        <dbReference type="EMBL" id="CAD9674241.1"/>
    </source>
</evidence>
<dbReference type="GO" id="GO:0005768">
    <property type="term" value="C:endosome"/>
    <property type="evidence" value="ECO:0007669"/>
    <property type="project" value="TreeGrafter"/>
</dbReference>
<dbReference type="PROSITE" id="PS50195">
    <property type="entry name" value="PX"/>
    <property type="match status" value="1"/>
</dbReference>
<name>A0A7S2RL21_9STRA</name>
<dbReference type="CDD" id="cd07596">
    <property type="entry name" value="BAR_SNX"/>
    <property type="match status" value="1"/>
</dbReference>
<dbReference type="EMBL" id="HBHJ01008755">
    <property type="protein sequence ID" value="CAD9674241.1"/>
    <property type="molecule type" value="Transcribed_RNA"/>
</dbReference>
<dbReference type="InterPro" id="IPR027267">
    <property type="entry name" value="AH/BAR_dom_sf"/>
</dbReference>
<organism evidence="3">
    <name type="scientific">Rhizochromulina marina</name>
    <dbReference type="NCBI Taxonomy" id="1034831"/>
    <lineage>
        <taxon>Eukaryota</taxon>
        <taxon>Sar</taxon>
        <taxon>Stramenopiles</taxon>
        <taxon>Ochrophyta</taxon>
        <taxon>Dictyochophyceae</taxon>
        <taxon>Rhizochromulinales</taxon>
        <taxon>Rhizochromulina</taxon>
    </lineage>
</organism>
<dbReference type="InterPro" id="IPR015404">
    <property type="entry name" value="Vps5_C"/>
</dbReference>
<reference evidence="3" key="1">
    <citation type="submission" date="2021-01" db="EMBL/GenBank/DDBJ databases">
        <authorList>
            <person name="Corre E."/>
            <person name="Pelletier E."/>
            <person name="Niang G."/>
            <person name="Scheremetjew M."/>
            <person name="Finn R."/>
            <person name="Kale V."/>
            <person name="Holt S."/>
            <person name="Cochrane G."/>
            <person name="Meng A."/>
            <person name="Brown T."/>
            <person name="Cohen L."/>
        </authorList>
    </citation>
    <scope>NUCLEOTIDE SEQUENCE</scope>
    <source>
        <strain evidence="3">CCMP1243</strain>
    </source>
</reference>
<feature type="region of interest" description="Disordered" evidence="1">
    <location>
        <begin position="441"/>
        <end position="467"/>
    </location>
</feature>
<dbReference type="SUPFAM" id="SSF64268">
    <property type="entry name" value="PX domain"/>
    <property type="match status" value="1"/>
</dbReference>
<dbReference type="PANTHER" id="PTHR10555">
    <property type="entry name" value="SORTING NEXIN"/>
    <property type="match status" value="1"/>
</dbReference>